<dbReference type="InterPro" id="IPR001646">
    <property type="entry name" value="5peptide_repeat"/>
</dbReference>
<accession>A0ABX2JYN9</accession>
<reference evidence="2 3" key="1">
    <citation type="submission" date="2019-05" db="EMBL/GenBank/DDBJ databases">
        <title>Mycolicibacterium sphagni ENV482 genome assembly.</title>
        <authorList>
            <person name="Chen W."/>
            <person name="Faulkner N.W."/>
            <person name="Hyman M.R."/>
        </authorList>
    </citation>
    <scope>NUCLEOTIDE SEQUENCE [LARGE SCALE GENOMIC DNA]</scope>
    <source>
        <strain evidence="2 3">ENV482</strain>
    </source>
</reference>
<comment type="caution">
    <text evidence="2">The sequence shown here is derived from an EMBL/GenBank/DDBJ whole genome shotgun (WGS) entry which is preliminary data.</text>
</comment>
<name>A0ABX2JYN9_9MYCO</name>
<keyword evidence="3" id="KW-1185">Reference proteome</keyword>
<gene>
    <name evidence="2" type="ORF">FEG63_20900</name>
</gene>
<evidence type="ECO:0000313" key="3">
    <source>
        <dbReference type="Proteomes" id="UP000708347"/>
    </source>
</evidence>
<protein>
    <recommendedName>
        <fullName evidence="4">Pentapeptide repeat-containing protein</fullName>
    </recommendedName>
</protein>
<evidence type="ECO:0000313" key="2">
    <source>
        <dbReference type="EMBL" id="NTY62007.1"/>
    </source>
</evidence>
<feature type="compositionally biased region" description="Low complexity" evidence="1">
    <location>
        <begin position="80"/>
        <end position="92"/>
    </location>
</feature>
<dbReference type="EMBL" id="VBSB01000012">
    <property type="protein sequence ID" value="NTY62007.1"/>
    <property type="molecule type" value="Genomic_DNA"/>
</dbReference>
<dbReference type="Pfam" id="PF00805">
    <property type="entry name" value="Pentapeptide"/>
    <property type="match status" value="1"/>
</dbReference>
<dbReference type="Proteomes" id="UP000708347">
    <property type="component" value="Unassembled WGS sequence"/>
</dbReference>
<evidence type="ECO:0008006" key="4">
    <source>
        <dbReference type="Google" id="ProtNLM"/>
    </source>
</evidence>
<dbReference type="Gene3D" id="2.160.20.80">
    <property type="entry name" value="E3 ubiquitin-protein ligase SopA"/>
    <property type="match status" value="1"/>
</dbReference>
<organism evidence="2 3">
    <name type="scientific">Mycolicibacterium sphagni</name>
    <dbReference type="NCBI Taxonomy" id="1786"/>
    <lineage>
        <taxon>Bacteria</taxon>
        <taxon>Bacillati</taxon>
        <taxon>Actinomycetota</taxon>
        <taxon>Actinomycetes</taxon>
        <taxon>Mycobacteriales</taxon>
        <taxon>Mycobacteriaceae</taxon>
        <taxon>Mycolicibacterium</taxon>
    </lineage>
</organism>
<evidence type="ECO:0000256" key="1">
    <source>
        <dbReference type="SAM" id="MobiDB-lite"/>
    </source>
</evidence>
<sequence>MSFTKLIRAQLSFADLRGAELWSTDFSGANLWRANLSGLELKWLNLTVRTSKGSHTTVRPCGLTTLIHRPRATCTTGSNSTRSHTRPSTSPRCRPPPPQAAFFSRTGIRVPLYS</sequence>
<feature type="region of interest" description="Disordered" evidence="1">
    <location>
        <begin position="72"/>
        <end position="101"/>
    </location>
</feature>
<dbReference type="SUPFAM" id="SSF141571">
    <property type="entry name" value="Pentapeptide repeat-like"/>
    <property type="match status" value="1"/>
</dbReference>
<proteinExistence type="predicted"/>